<feature type="domain" description="BTB" evidence="1">
    <location>
        <begin position="21"/>
        <end position="88"/>
    </location>
</feature>
<name>A0A2H2ZG44_TRIPA</name>
<dbReference type="PROSITE" id="PS50097">
    <property type="entry name" value="BTB"/>
    <property type="match status" value="1"/>
</dbReference>
<dbReference type="PANTHER" id="PTHR47843:SF5">
    <property type="entry name" value="BTB_POZ DOMAIN PROTEIN"/>
    <property type="match status" value="1"/>
</dbReference>
<dbReference type="EMBL" id="LFMI01000436">
    <property type="protein sequence ID" value="OTA03732.1"/>
    <property type="molecule type" value="Genomic_DNA"/>
</dbReference>
<dbReference type="Gene3D" id="3.30.710.10">
    <property type="entry name" value="Potassium Channel Kv1.1, Chain A"/>
    <property type="match status" value="1"/>
</dbReference>
<evidence type="ECO:0000313" key="3">
    <source>
        <dbReference type="Proteomes" id="UP000219286"/>
    </source>
</evidence>
<sequence>MATVPTAGVDFRDLLRSGQFSDLTVVCRGIEFKLHKVIACLQSPVFLAAVNSDFQEGRTGVIKIDQFDPETVRRLVEFLYTGDYDRQPQEPQPVQEETHGAVTIDPDTPDTVLHVRVNAIADYYGVKALGHLATQKVKQAFQDKWDPKTFMITAKEALGASGDKTLHDSMARIAAENMTDLVGCPELTDLVGDFAAEIMRHQGKKHADLTAMCLHAELGTARVVARFGKIIEEINQREFCRNAACAEASFGCNIEQVNSPAGEPTYILRCSYCRCRH</sequence>
<dbReference type="SMART" id="SM00225">
    <property type="entry name" value="BTB"/>
    <property type="match status" value="1"/>
</dbReference>
<proteinExistence type="predicted"/>
<dbReference type="PANTHER" id="PTHR47843">
    <property type="entry name" value="BTB DOMAIN-CONTAINING PROTEIN-RELATED"/>
    <property type="match status" value="1"/>
</dbReference>
<organism evidence="2 3">
    <name type="scientific">Trichoderma parareesei</name>
    <name type="common">Filamentous fungus</name>
    <dbReference type="NCBI Taxonomy" id="858221"/>
    <lineage>
        <taxon>Eukaryota</taxon>
        <taxon>Fungi</taxon>
        <taxon>Dikarya</taxon>
        <taxon>Ascomycota</taxon>
        <taxon>Pezizomycotina</taxon>
        <taxon>Sordariomycetes</taxon>
        <taxon>Hypocreomycetidae</taxon>
        <taxon>Hypocreales</taxon>
        <taxon>Hypocreaceae</taxon>
        <taxon>Trichoderma</taxon>
    </lineage>
</organism>
<keyword evidence="3" id="KW-1185">Reference proteome</keyword>
<dbReference type="OrthoDB" id="1022638at2759"/>
<accession>A0A2H2ZG44</accession>
<dbReference type="InterPro" id="IPR011333">
    <property type="entry name" value="SKP1/BTB/POZ_sf"/>
</dbReference>
<evidence type="ECO:0000313" key="2">
    <source>
        <dbReference type="EMBL" id="OTA03732.1"/>
    </source>
</evidence>
<dbReference type="CDD" id="cd18186">
    <property type="entry name" value="BTB_POZ_ZBTB_KLHL-like"/>
    <property type="match status" value="1"/>
</dbReference>
<dbReference type="SUPFAM" id="SSF54695">
    <property type="entry name" value="POZ domain"/>
    <property type="match status" value="1"/>
</dbReference>
<dbReference type="InterPro" id="IPR000210">
    <property type="entry name" value="BTB/POZ_dom"/>
</dbReference>
<comment type="caution">
    <text evidence="2">The sequence shown here is derived from an EMBL/GenBank/DDBJ whole genome shotgun (WGS) entry which is preliminary data.</text>
</comment>
<dbReference type="AlphaFoldDB" id="A0A2H2ZG44"/>
<reference evidence="2 3" key="1">
    <citation type="journal article" date="2015" name="Genome Announc.">
        <title>Genome sequence and annotation of Trichoderma parareesei, the ancestor of the cellulase producer Trichoderma reesei.</title>
        <authorList>
            <person name="Yang D."/>
            <person name="Pomraning K."/>
            <person name="Kopchinskiy A."/>
            <person name="Karimi Aghcheh R."/>
            <person name="Atanasova L."/>
            <person name="Chenthamara K."/>
            <person name="Baker S.E."/>
            <person name="Zhang R."/>
            <person name="Shen Q."/>
            <person name="Freitag M."/>
            <person name="Kubicek C.P."/>
            <person name="Druzhinina I.S."/>
        </authorList>
    </citation>
    <scope>NUCLEOTIDE SEQUENCE [LARGE SCALE GENOMIC DNA]</scope>
    <source>
        <strain evidence="2 3">CBS 125925</strain>
    </source>
</reference>
<dbReference type="Proteomes" id="UP000219286">
    <property type="component" value="Unassembled WGS sequence"/>
</dbReference>
<protein>
    <recommendedName>
        <fullName evidence="1">BTB domain-containing protein</fullName>
    </recommendedName>
</protein>
<dbReference type="Pfam" id="PF00651">
    <property type="entry name" value="BTB"/>
    <property type="match status" value="1"/>
</dbReference>
<evidence type="ECO:0000259" key="1">
    <source>
        <dbReference type="PROSITE" id="PS50097"/>
    </source>
</evidence>
<gene>
    <name evidence="2" type="ORF">A9Z42_0042100</name>
</gene>